<feature type="compositionally biased region" description="Basic and acidic residues" evidence="1">
    <location>
        <begin position="228"/>
        <end position="249"/>
    </location>
</feature>
<proteinExistence type="predicted"/>
<accession>A0A9P4UG23</accession>
<evidence type="ECO:0000313" key="2">
    <source>
        <dbReference type="EMBL" id="KAF2447832.1"/>
    </source>
</evidence>
<organism evidence="2 3">
    <name type="scientific">Karstenula rhodostoma CBS 690.94</name>
    <dbReference type="NCBI Taxonomy" id="1392251"/>
    <lineage>
        <taxon>Eukaryota</taxon>
        <taxon>Fungi</taxon>
        <taxon>Dikarya</taxon>
        <taxon>Ascomycota</taxon>
        <taxon>Pezizomycotina</taxon>
        <taxon>Dothideomycetes</taxon>
        <taxon>Pleosporomycetidae</taxon>
        <taxon>Pleosporales</taxon>
        <taxon>Massarineae</taxon>
        <taxon>Didymosphaeriaceae</taxon>
        <taxon>Karstenula</taxon>
    </lineage>
</organism>
<evidence type="ECO:0000313" key="3">
    <source>
        <dbReference type="Proteomes" id="UP000799764"/>
    </source>
</evidence>
<sequence>MADNIEVDFDTVTWAIRLGCIKELGHEAWGTMGRSTSKNGRITEPRIYIKAYDTDGMETFPASKDRNSSKKPRWHMDDIDPDTLPSTWIRPPYRIGNTPTWLYAARDAWKKVFTPYVKMATRDLVTFDDVQAWAKHDDDPVDSDGEVKDEQAMQSWLVTQGRGSEKLRRKARKNRRESTQANSSADGTPIERKEKRRRSLTDDSPAKKKRACVSPMDEKHGQQLLQEGKPRGERRGRVDSNPRSGELRG</sequence>
<feature type="compositionally biased region" description="Basic and acidic residues" evidence="1">
    <location>
        <begin position="189"/>
        <end position="206"/>
    </location>
</feature>
<reference evidence="2" key="1">
    <citation type="journal article" date="2020" name="Stud. Mycol.">
        <title>101 Dothideomycetes genomes: a test case for predicting lifestyles and emergence of pathogens.</title>
        <authorList>
            <person name="Haridas S."/>
            <person name="Albert R."/>
            <person name="Binder M."/>
            <person name="Bloem J."/>
            <person name="Labutti K."/>
            <person name="Salamov A."/>
            <person name="Andreopoulos B."/>
            <person name="Baker S."/>
            <person name="Barry K."/>
            <person name="Bills G."/>
            <person name="Bluhm B."/>
            <person name="Cannon C."/>
            <person name="Castanera R."/>
            <person name="Culley D."/>
            <person name="Daum C."/>
            <person name="Ezra D."/>
            <person name="Gonzalez J."/>
            <person name="Henrissat B."/>
            <person name="Kuo A."/>
            <person name="Liang C."/>
            <person name="Lipzen A."/>
            <person name="Lutzoni F."/>
            <person name="Magnuson J."/>
            <person name="Mondo S."/>
            <person name="Nolan M."/>
            <person name="Ohm R."/>
            <person name="Pangilinan J."/>
            <person name="Park H.-J."/>
            <person name="Ramirez L."/>
            <person name="Alfaro M."/>
            <person name="Sun H."/>
            <person name="Tritt A."/>
            <person name="Yoshinaga Y."/>
            <person name="Zwiers L.-H."/>
            <person name="Turgeon B."/>
            <person name="Goodwin S."/>
            <person name="Spatafora J."/>
            <person name="Crous P."/>
            <person name="Grigoriev I."/>
        </authorList>
    </citation>
    <scope>NUCLEOTIDE SEQUENCE</scope>
    <source>
        <strain evidence="2">CBS 690.94</strain>
    </source>
</reference>
<evidence type="ECO:0000256" key="1">
    <source>
        <dbReference type="SAM" id="MobiDB-lite"/>
    </source>
</evidence>
<keyword evidence="3" id="KW-1185">Reference proteome</keyword>
<comment type="caution">
    <text evidence="2">The sequence shown here is derived from an EMBL/GenBank/DDBJ whole genome shotgun (WGS) entry which is preliminary data.</text>
</comment>
<gene>
    <name evidence="2" type="ORF">P171DRAFT_518861</name>
</gene>
<dbReference type="AlphaFoldDB" id="A0A9P4UG23"/>
<dbReference type="Proteomes" id="UP000799764">
    <property type="component" value="Unassembled WGS sequence"/>
</dbReference>
<protein>
    <submittedName>
        <fullName evidence="2">Uncharacterized protein</fullName>
    </submittedName>
</protein>
<name>A0A9P4UG23_9PLEO</name>
<dbReference type="EMBL" id="MU001496">
    <property type="protein sequence ID" value="KAF2447832.1"/>
    <property type="molecule type" value="Genomic_DNA"/>
</dbReference>
<feature type="region of interest" description="Disordered" evidence="1">
    <location>
        <begin position="155"/>
        <end position="249"/>
    </location>
</feature>